<dbReference type="AlphaFoldDB" id="A0A3M7QQB0"/>
<proteinExistence type="predicted"/>
<evidence type="ECO:0000313" key="2">
    <source>
        <dbReference type="Proteomes" id="UP000276133"/>
    </source>
</evidence>
<accession>A0A3M7QQB0</accession>
<keyword evidence="2" id="KW-1185">Reference proteome</keyword>
<dbReference type="EMBL" id="REGN01005384">
    <property type="protein sequence ID" value="RNA13530.1"/>
    <property type="molecule type" value="Genomic_DNA"/>
</dbReference>
<evidence type="ECO:0000313" key="1">
    <source>
        <dbReference type="EMBL" id="RNA13530.1"/>
    </source>
</evidence>
<comment type="caution">
    <text evidence="1">The sequence shown here is derived from an EMBL/GenBank/DDBJ whole genome shotgun (WGS) entry which is preliminary data.</text>
</comment>
<organism evidence="1 2">
    <name type="scientific">Brachionus plicatilis</name>
    <name type="common">Marine rotifer</name>
    <name type="synonym">Brachionus muelleri</name>
    <dbReference type="NCBI Taxonomy" id="10195"/>
    <lineage>
        <taxon>Eukaryota</taxon>
        <taxon>Metazoa</taxon>
        <taxon>Spiralia</taxon>
        <taxon>Gnathifera</taxon>
        <taxon>Rotifera</taxon>
        <taxon>Eurotatoria</taxon>
        <taxon>Monogononta</taxon>
        <taxon>Pseudotrocha</taxon>
        <taxon>Ploima</taxon>
        <taxon>Brachionidae</taxon>
        <taxon>Brachionus</taxon>
    </lineage>
</organism>
<reference evidence="1 2" key="1">
    <citation type="journal article" date="2018" name="Sci. Rep.">
        <title>Genomic signatures of local adaptation to the degree of environmental predictability in rotifers.</title>
        <authorList>
            <person name="Franch-Gras L."/>
            <person name="Hahn C."/>
            <person name="Garcia-Roger E.M."/>
            <person name="Carmona M.J."/>
            <person name="Serra M."/>
            <person name="Gomez A."/>
        </authorList>
    </citation>
    <scope>NUCLEOTIDE SEQUENCE [LARGE SCALE GENOMIC DNA]</scope>
    <source>
        <strain evidence="1">HYR1</strain>
    </source>
</reference>
<protein>
    <submittedName>
        <fullName evidence="1">Uncharacterized protein</fullName>
    </submittedName>
</protein>
<dbReference type="Proteomes" id="UP000276133">
    <property type="component" value="Unassembled WGS sequence"/>
</dbReference>
<name>A0A3M7QQB0_BRAPC</name>
<sequence length="78" mass="9483">MKFDERSFDLFKSKCDIIFLRKLVKIEILFPYWKVSKIKQPSKNREIRQCRDKGIKYYGNVSKTEFIIIVDKYLLSKD</sequence>
<gene>
    <name evidence="1" type="ORF">BpHYR1_053458</name>
</gene>